<keyword evidence="6" id="KW-0805">Transcription regulation</keyword>
<evidence type="ECO:0000256" key="5">
    <source>
        <dbReference type="ARBA" id="ARBA00022833"/>
    </source>
</evidence>
<dbReference type="InterPro" id="IPR036236">
    <property type="entry name" value="Znf_C2H2_sf"/>
</dbReference>
<organism evidence="11">
    <name type="scientific">Phallusia mammillata</name>
    <dbReference type="NCBI Taxonomy" id="59560"/>
    <lineage>
        <taxon>Eukaryota</taxon>
        <taxon>Metazoa</taxon>
        <taxon>Chordata</taxon>
        <taxon>Tunicata</taxon>
        <taxon>Ascidiacea</taxon>
        <taxon>Phlebobranchia</taxon>
        <taxon>Ascidiidae</taxon>
        <taxon>Phallusia</taxon>
    </lineage>
</organism>
<dbReference type="GO" id="GO:0000978">
    <property type="term" value="F:RNA polymerase II cis-regulatory region sequence-specific DNA binding"/>
    <property type="evidence" value="ECO:0007669"/>
    <property type="project" value="TreeGrafter"/>
</dbReference>
<keyword evidence="2" id="KW-0479">Metal-binding</keyword>
<keyword evidence="4 9" id="KW-0863">Zinc-finger</keyword>
<keyword evidence="5" id="KW-0862">Zinc</keyword>
<evidence type="ECO:0000256" key="9">
    <source>
        <dbReference type="PROSITE-ProRule" id="PRU00042"/>
    </source>
</evidence>
<dbReference type="InterPro" id="IPR013087">
    <property type="entry name" value="Znf_C2H2_type"/>
</dbReference>
<evidence type="ECO:0000256" key="4">
    <source>
        <dbReference type="ARBA" id="ARBA00022771"/>
    </source>
</evidence>
<dbReference type="EMBL" id="LR792126">
    <property type="protein sequence ID" value="CAB3267988.1"/>
    <property type="molecule type" value="mRNA"/>
</dbReference>
<evidence type="ECO:0000256" key="8">
    <source>
        <dbReference type="ARBA" id="ARBA00023242"/>
    </source>
</evidence>
<dbReference type="GO" id="GO:0005634">
    <property type="term" value="C:nucleus"/>
    <property type="evidence" value="ECO:0007669"/>
    <property type="project" value="UniProtKB-SubCell"/>
</dbReference>
<feature type="domain" description="C2H2-type" evidence="10">
    <location>
        <begin position="175"/>
        <end position="203"/>
    </location>
</feature>
<dbReference type="PANTHER" id="PTHR23226">
    <property type="entry name" value="ZINC FINGER AND SCAN DOMAIN-CONTAINING"/>
    <property type="match status" value="1"/>
</dbReference>
<dbReference type="Pfam" id="PF00096">
    <property type="entry name" value="zf-C2H2"/>
    <property type="match status" value="2"/>
</dbReference>
<dbReference type="Gene3D" id="3.30.160.60">
    <property type="entry name" value="Classic Zinc Finger"/>
    <property type="match status" value="4"/>
</dbReference>
<feature type="domain" description="C2H2-type" evidence="10">
    <location>
        <begin position="146"/>
        <end position="173"/>
    </location>
</feature>
<dbReference type="PROSITE" id="PS00028">
    <property type="entry name" value="ZINC_FINGER_C2H2_1"/>
    <property type="match status" value="4"/>
</dbReference>
<evidence type="ECO:0000256" key="7">
    <source>
        <dbReference type="ARBA" id="ARBA00023163"/>
    </source>
</evidence>
<accession>A0A6F9DY72</accession>
<evidence type="ECO:0000256" key="1">
    <source>
        <dbReference type="ARBA" id="ARBA00004123"/>
    </source>
</evidence>
<evidence type="ECO:0000256" key="2">
    <source>
        <dbReference type="ARBA" id="ARBA00022723"/>
    </source>
</evidence>
<evidence type="ECO:0000256" key="6">
    <source>
        <dbReference type="ARBA" id="ARBA00023015"/>
    </source>
</evidence>
<dbReference type="AlphaFoldDB" id="A0A6F9DY72"/>
<dbReference type="SMART" id="SM00355">
    <property type="entry name" value="ZnF_C2H2"/>
    <property type="match status" value="7"/>
</dbReference>
<dbReference type="GO" id="GO:0008270">
    <property type="term" value="F:zinc ion binding"/>
    <property type="evidence" value="ECO:0007669"/>
    <property type="project" value="UniProtKB-KW"/>
</dbReference>
<feature type="domain" description="C2H2-type" evidence="10">
    <location>
        <begin position="205"/>
        <end position="234"/>
    </location>
</feature>
<dbReference type="PROSITE" id="PS50157">
    <property type="entry name" value="ZINC_FINGER_C2H2_2"/>
    <property type="match status" value="6"/>
</dbReference>
<name>A0A6F9DY72_9ASCI</name>
<feature type="domain" description="C2H2-type" evidence="10">
    <location>
        <begin position="262"/>
        <end position="285"/>
    </location>
</feature>
<sequence length="339" mass="39154">MIQYYMRCGAVSTKLLIRVAASVRFANSLEFCELADDEIESVIETEQRTSKTLDLSEIVKEHSAIIPVRKKRQFKKSSVYNILPDEPPFICPHADCTVQSGNRLQLRRHYRVHMERKHVCQFCEQKFLYLKDKRTHERIHTGERPFVCDICEKGFTQKCTLLNHLKTHNKLNKEEICDLCGKAYLYKKSLAQHKKEKHAHEPKIYLCKYCGKKYTGRSGFCTHLRKCTKAGQVFHKCETCSRTYQQLEVLKRHQLTCTGRIYQCGVCDRTLSTENNLSRHMLQKHGISYSDCIQVHVEGTVNTPKQCIPISVETIPTGLEVGQLDSNASSELYCVEVTN</sequence>
<keyword evidence="7" id="KW-0804">Transcription</keyword>
<evidence type="ECO:0000256" key="3">
    <source>
        <dbReference type="ARBA" id="ARBA00022737"/>
    </source>
</evidence>
<proteinExistence type="evidence at transcript level"/>
<keyword evidence="3" id="KW-0677">Repeat</keyword>
<dbReference type="PANTHER" id="PTHR23226:SF416">
    <property type="entry name" value="FI01424P"/>
    <property type="match status" value="1"/>
</dbReference>
<feature type="domain" description="C2H2-type" evidence="10">
    <location>
        <begin position="118"/>
        <end position="145"/>
    </location>
</feature>
<evidence type="ECO:0000313" key="11">
    <source>
        <dbReference type="EMBL" id="CAB3267988.1"/>
    </source>
</evidence>
<dbReference type="GO" id="GO:0000981">
    <property type="term" value="F:DNA-binding transcription factor activity, RNA polymerase II-specific"/>
    <property type="evidence" value="ECO:0007669"/>
    <property type="project" value="TreeGrafter"/>
</dbReference>
<gene>
    <name evidence="11" type="primary">Znf317-001</name>
</gene>
<keyword evidence="8" id="KW-0539">Nucleus</keyword>
<comment type="subcellular location">
    <subcellularLocation>
        <location evidence="1">Nucleus</location>
    </subcellularLocation>
</comment>
<dbReference type="SUPFAM" id="SSF57667">
    <property type="entry name" value="beta-beta-alpha zinc fingers"/>
    <property type="match status" value="3"/>
</dbReference>
<feature type="domain" description="C2H2-type" evidence="10">
    <location>
        <begin position="89"/>
        <end position="118"/>
    </location>
</feature>
<reference evidence="11" key="1">
    <citation type="submission" date="2020-04" db="EMBL/GenBank/DDBJ databases">
        <authorList>
            <person name="Neveu A P."/>
        </authorList>
    </citation>
    <scope>NUCLEOTIDE SEQUENCE</scope>
    <source>
        <tissue evidence="11">Whole embryo</tissue>
    </source>
</reference>
<evidence type="ECO:0000259" key="10">
    <source>
        <dbReference type="PROSITE" id="PS50157"/>
    </source>
</evidence>
<dbReference type="FunFam" id="3.30.160.60:FF:001289">
    <property type="entry name" value="Zinc finger protein 574"/>
    <property type="match status" value="1"/>
</dbReference>
<protein>
    <submittedName>
        <fullName evidence="11">Zinc finger protein 317-like</fullName>
    </submittedName>
</protein>